<evidence type="ECO:0000256" key="1">
    <source>
        <dbReference type="ARBA" id="ARBA00022603"/>
    </source>
</evidence>
<comment type="caution">
    <text evidence="4">The sequence shown here is derived from an EMBL/GenBank/DDBJ whole genome shotgun (WGS) entry which is preliminary data.</text>
</comment>
<dbReference type="InterPro" id="IPR051052">
    <property type="entry name" value="Diverse_substrate_MTase"/>
</dbReference>
<dbReference type="InterPro" id="IPR013217">
    <property type="entry name" value="Methyltransf_12"/>
</dbReference>
<reference evidence="4" key="1">
    <citation type="submission" date="2022-02" db="EMBL/GenBank/DDBJ databases">
        <authorList>
            <person name="Lee M."/>
            <person name="Kim S.-J."/>
            <person name="Jung M.-Y."/>
        </authorList>
    </citation>
    <scope>NUCLEOTIDE SEQUENCE</scope>
    <source>
        <strain evidence="4">JHP9</strain>
    </source>
</reference>
<organism evidence="4 5">
    <name type="scientific">Brachybacterium equifaecis</name>
    <dbReference type="NCBI Taxonomy" id="2910770"/>
    <lineage>
        <taxon>Bacteria</taxon>
        <taxon>Bacillati</taxon>
        <taxon>Actinomycetota</taxon>
        <taxon>Actinomycetes</taxon>
        <taxon>Micrococcales</taxon>
        <taxon>Dermabacteraceae</taxon>
        <taxon>Brachybacterium</taxon>
    </lineage>
</organism>
<dbReference type="CDD" id="cd02440">
    <property type="entry name" value="AdoMet_MTases"/>
    <property type="match status" value="1"/>
</dbReference>
<name>A0ABT0R1T2_9MICO</name>
<dbReference type="Gene3D" id="3.40.50.150">
    <property type="entry name" value="Vaccinia Virus protein VP39"/>
    <property type="match status" value="1"/>
</dbReference>
<keyword evidence="5" id="KW-1185">Reference proteome</keyword>
<evidence type="ECO:0000259" key="3">
    <source>
        <dbReference type="Pfam" id="PF08242"/>
    </source>
</evidence>
<evidence type="ECO:0000256" key="2">
    <source>
        <dbReference type="ARBA" id="ARBA00022679"/>
    </source>
</evidence>
<dbReference type="EMBL" id="JAKNCJ010000006">
    <property type="protein sequence ID" value="MCL6423867.1"/>
    <property type="molecule type" value="Genomic_DNA"/>
</dbReference>
<evidence type="ECO:0000313" key="4">
    <source>
        <dbReference type="EMBL" id="MCL6423867.1"/>
    </source>
</evidence>
<dbReference type="SUPFAM" id="SSF53335">
    <property type="entry name" value="S-adenosyl-L-methionine-dependent methyltransferases"/>
    <property type="match status" value="1"/>
</dbReference>
<sequence>MDPRRAQNGLIRTAVQGLNTANQRHPWSHNDAFHSWILTRAPARRGLAIDIGCGRGELAAILANHFSTVHALDTDPDMRRATGQRCAGLANVHVENVPLDDLPQDADQITMIAVLHHLDLDTALRQVSHSLAPGGRFLCVGLARLDGPTDIAWDLACALTNPVIGYIRHPWPADSAATEAPIPTKEPRQSVDQIREALDRLMPGAVLRRRLAFRYTIEWTKPLQ</sequence>
<proteinExistence type="predicted"/>
<dbReference type="GO" id="GO:0008168">
    <property type="term" value="F:methyltransferase activity"/>
    <property type="evidence" value="ECO:0007669"/>
    <property type="project" value="UniProtKB-KW"/>
</dbReference>
<dbReference type="PANTHER" id="PTHR44942:SF4">
    <property type="entry name" value="METHYLTRANSFERASE TYPE 11 DOMAIN-CONTAINING PROTEIN"/>
    <property type="match status" value="1"/>
</dbReference>
<dbReference type="Proteomes" id="UP001203761">
    <property type="component" value="Unassembled WGS sequence"/>
</dbReference>
<keyword evidence="2" id="KW-0808">Transferase</keyword>
<dbReference type="Pfam" id="PF08242">
    <property type="entry name" value="Methyltransf_12"/>
    <property type="match status" value="1"/>
</dbReference>
<dbReference type="PANTHER" id="PTHR44942">
    <property type="entry name" value="METHYLTRANSF_11 DOMAIN-CONTAINING PROTEIN"/>
    <property type="match status" value="1"/>
</dbReference>
<protein>
    <submittedName>
        <fullName evidence="4">Class I SAM-dependent methyltransferase</fullName>
    </submittedName>
</protein>
<feature type="domain" description="Methyltransferase type 12" evidence="3">
    <location>
        <begin position="49"/>
        <end position="137"/>
    </location>
</feature>
<evidence type="ECO:0000313" key="5">
    <source>
        <dbReference type="Proteomes" id="UP001203761"/>
    </source>
</evidence>
<keyword evidence="1 4" id="KW-0489">Methyltransferase</keyword>
<dbReference type="InterPro" id="IPR029063">
    <property type="entry name" value="SAM-dependent_MTases_sf"/>
</dbReference>
<dbReference type="GO" id="GO:0032259">
    <property type="term" value="P:methylation"/>
    <property type="evidence" value="ECO:0007669"/>
    <property type="project" value="UniProtKB-KW"/>
</dbReference>
<gene>
    <name evidence="4" type="ORF">Bequi_10830</name>
</gene>
<accession>A0ABT0R1T2</accession>